<dbReference type="EMBL" id="AP014800">
    <property type="protein sequence ID" value="BAQ69978.1"/>
    <property type="molecule type" value="Genomic_DNA"/>
</dbReference>
<keyword evidence="1" id="KW-0802">TPR repeat</keyword>
<sequence>MANSLPRLAALAALGLAALTPAAPAHADQGVSGAYLAARQASFLSDYRAAAVYFTEALAADPANPRLLENAMTAFVGLGEVEKAVPVARRIATQGNPDQLASLVLMADQIRQGQYDRVLADFEAGRRTAPLVDGLIRAWALFGQGRMGDALEAFDAAAAQTGLKAFGLYHKALALAAVGDFEGADRIFSGEAEGPLRATRRGVLAHVEVLSQLERNDDAIELIDAAFGSEVDPGVAEIRARLAEGDVLPFDAIDGAAGGAAEVFFTVASALNGDALDGYTLLYARLAQFLAPGNSDAILLAAGLLEAQDRYELATEAYAAVPADDPAFYAAELGRAEAMRHAGDAEGAVETLRGLADTYPDIAIVQVTLGDALRGQERFDEALQAYDAAIALFDETARGQWIVYYARGISYERLGRWPEAEADFRKALELEPDQPQVLNYLGYSYLEMNANLDEAMTMIKRAVAARPDDGYITDSLGWGLYRLGRYSEAVPHMERATALMPVDPVINDHLGDVYWAVGRKVEARFQWHRALSFGPEEAAAERIRRKLEVGLDTVLKEEGAPPLRAANDG</sequence>
<dbReference type="Proteomes" id="UP000064912">
    <property type="component" value="Chromosome"/>
</dbReference>
<name>A0A0D6B4A2_RHOSU</name>
<dbReference type="SMART" id="SM00028">
    <property type="entry name" value="TPR"/>
    <property type="match status" value="6"/>
</dbReference>
<dbReference type="InterPro" id="IPR019734">
    <property type="entry name" value="TPR_rpt"/>
</dbReference>
<reference evidence="3 4" key="1">
    <citation type="submission" date="2015-02" db="EMBL/GenBank/DDBJ databases">
        <title>Genome sequene of Rhodovulum sulfidophilum DSM 2351.</title>
        <authorList>
            <person name="Nagao N."/>
        </authorList>
    </citation>
    <scope>NUCLEOTIDE SEQUENCE [LARGE SCALE GENOMIC DNA]</scope>
    <source>
        <strain evidence="3 4">DSM 2351</strain>
    </source>
</reference>
<evidence type="ECO:0000313" key="4">
    <source>
        <dbReference type="Proteomes" id="UP000064912"/>
    </source>
</evidence>
<dbReference type="PANTHER" id="PTHR12558">
    <property type="entry name" value="CELL DIVISION CYCLE 16,23,27"/>
    <property type="match status" value="1"/>
</dbReference>
<proteinExistence type="predicted"/>
<dbReference type="AlphaFoldDB" id="A0A0D6B4A2"/>
<dbReference type="PANTHER" id="PTHR12558:SF13">
    <property type="entry name" value="CELL DIVISION CYCLE PROTEIN 27 HOMOLOG"/>
    <property type="match status" value="1"/>
</dbReference>
<evidence type="ECO:0000313" key="3">
    <source>
        <dbReference type="EMBL" id="BAQ69978.1"/>
    </source>
</evidence>
<dbReference type="PROSITE" id="PS50005">
    <property type="entry name" value="TPR"/>
    <property type="match status" value="1"/>
</dbReference>
<gene>
    <name evidence="3" type="ORF">NHU_02831</name>
</gene>
<feature type="chain" id="PRO_5002301181" evidence="2">
    <location>
        <begin position="28"/>
        <end position="569"/>
    </location>
</feature>
<keyword evidence="2" id="KW-0732">Signal</keyword>
<organism evidence="3 4">
    <name type="scientific">Rhodovulum sulfidophilum</name>
    <name type="common">Rhodobacter sulfidophilus</name>
    <dbReference type="NCBI Taxonomy" id="35806"/>
    <lineage>
        <taxon>Bacteria</taxon>
        <taxon>Pseudomonadati</taxon>
        <taxon>Pseudomonadota</taxon>
        <taxon>Alphaproteobacteria</taxon>
        <taxon>Rhodobacterales</taxon>
        <taxon>Paracoccaceae</taxon>
        <taxon>Rhodovulum</taxon>
    </lineage>
</organism>
<feature type="signal peptide" evidence="2">
    <location>
        <begin position="1"/>
        <end position="27"/>
    </location>
</feature>
<accession>A0A0D6B4A2</accession>
<dbReference type="Pfam" id="PF13432">
    <property type="entry name" value="TPR_16"/>
    <property type="match status" value="2"/>
</dbReference>
<protein>
    <submittedName>
        <fullName evidence="3">TPR domain protein</fullName>
    </submittedName>
</protein>
<dbReference type="Pfam" id="PF13424">
    <property type="entry name" value="TPR_12"/>
    <property type="match status" value="1"/>
</dbReference>
<dbReference type="InterPro" id="IPR011990">
    <property type="entry name" value="TPR-like_helical_dom_sf"/>
</dbReference>
<dbReference type="KEGG" id="rsu:NHU_02831"/>
<dbReference type="PROSITE" id="PS50293">
    <property type="entry name" value="TPR_REGION"/>
    <property type="match status" value="1"/>
</dbReference>
<evidence type="ECO:0000256" key="1">
    <source>
        <dbReference type="PROSITE-ProRule" id="PRU00339"/>
    </source>
</evidence>
<evidence type="ECO:0000256" key="2">
    <source>
        <dbReference type="SAM" id="SignalP"/>
    </source>
</evidence>
<feature type="repeat" description="TPR" evidence="1">
    <location>
        <begin position="401"/>
        <end position="434"/>
    </location>
</feature>
<dbReference type="Gene3D" id="1.25.40.10">
    <property type="entry name" value="Tetratricopeptide repeat domain"/>
    <property type="match status" value="2"/>
</dbReference>
<dbReference type="SUPFAM" id="SSF48452">
    <property type="entry name" value="TPR-like"/>
    <property type="match status" value="3"/>
</dbReference>
<dbReference type="PATRIC" id="fig|35806.4.peg.2909"/>
<dbReference type="eggNOG" id="COG0457">
    <property type="taxonomic scope" value="Bacteria"/>
</dbReference>